<gene>
    <name evidence="3" type="ORF">CASFOL_031200</name>
</gene>
<dbReference type="PANTHER" id="PTHR31307:SF49">
    <property type="entry name" value="ALCOHOL DEHYDROGENASE TRANSCRIPTION FACTOR MYB_SANT-LIKE FAMILY PROTEIN"/>
    <property type="match status" value="1"/>
</dbReference>
<dbReference type="InterPro" id="IPR001005">
    <property type="entry name" value="SANT/Myb"/>
</dbReference>
<organism evidence="3 4">
    <name type="scientific">Castilleja foliolosa</name>
    <dbReference type="NCBI Taxonomy" id="1961234"/>
    <lineage>
        <taxon>Eukaryota</taxon>
        <taxon>Viridiplantae</taxon>
        <taxon>Streptophyta</taxon>
        <taxon>Embryophyta</taxon>
        <taxon>Tracheophyta</taxon>
        <taxon>Spermatophyta</taxon>
        <taxon>Magnoliopsida</taxon>
        <taxon>eudicotyledons</taxon>
        <taxon>Gunneridae</taxon>
        <taxon>Pentapetalae</taxon>
        <taxon>asterids</taxon>
        <taxon>lamiids</taxon>
        <taxon>Lamiales</taxon>
        <taxon>Orobanchaceae</taxon>
        <taxon>Pedicularideae</taxon>
        <taxon>Castillejinae</taxon>
        <taxon>Castilleja</taxon>
    </lineage>
</organism>
<feature type="domain" description="Myb-like" evidence="2">
    <location>
        <begin position="38"/>
        <end position="97"/>
    </location>
</feature>
<dbReference type="InterPro" id="IPR044823">
    <property type="entry name" value="ASIL1/2-like"/>
</dbReference>
<reference evidence="4" key="1">
    <citation type="journal article" date="2024" name="IScience">
        <title>Strigolactones Initiate the Formation of Haustorium-like Structures in Castilleja.</title>
        <authorList>
            <person name="Buerger M."/>
            <person name="Peterson D."/>
            <person name="Chory J."/>
        </authorList>
    </citation>
    <scope>NUCLEOTIDE SEQUENCE [LARGE SCALE GENOMIC DNA]</scope>
</reference>
<dbReference type="FunFam" id="1.10.10.60:FF:000152">
    <property type="entry name" value="Trihelix transcription factor ASIL2"/>
    <property type="match status" value="1"/>
</dbReference>
<keyword evidence="4" id="KW-1185">Reference proteome</keyword>
<comment type="caution">
    <text evidence="3">The sequence shown here is derived from an EMBL/GenBank/DDBJ whole genome shotgun (WGS) entry which is preliminary data.</text>
</comment>
<proteinExistence type="predicted"/>
<evidence type="ECO:0000313" key="3">
    <source>
        <dbReference type="EMBL" id="KAL3624532.1"/>
    </source>
</evidence>
<dbReference type="PROSITE" id="PS50090">
    <property type="entry name" value="MYB_LIKE"/>
    <property type="match status" value="1"/>
</dbReference>
<feature type="region of interest" description="Disordered" evidence="1">
    <location>
        <begin position="127"/>
        <end position="146"/>
    </location>
</feature>
<dbReference type="EMBL" id="JAVIJP010000053">
    <property type="protein sequence ID" value="KAL3624532.1"/>
    <property type="molecule type" value="Genomic_DNA"/>
</dbReference>
<evidence type="ECO:0000259" key="2">
    <source>
        <dbReference type="PROSITE" id="PS50090"/>
    </source>
</evidence>
<dbReference type="Pfam" id="PF13837">
    <property type="entry name" value="Myb_DNA-bind_4"/>
    <property type="match status" value="1"/>
</dbReference>
<name>A0ABD3C4R7_9LAMI</name>
<evidence type="ECO:0000313" key="4">
    <source>
        <dbReference type="Proteomes" id="UP001632038"/>
    </source>
</evidence>
<protein>
    <recommendedName>
        <fullName evidence="2">Myb-like domain-containing protein</fullName>
    </recommendedName>
</protein>
<dbReference type="Gene3D" id="1.10.10.60">
    <property type="entry name" value="Homeodomain-like"/>
    <property type="match status" value="1"/>
</dbReference>
<accession>A0ABD3C4R7</accession>
<dbReference type="SMART" id="SM00595">
    <property type="entry name" value="MADF"/>
    <property type="match status" value="1"/>
</dbReference>
<sequence length="295" mass="33170">MATTIVSPSLTADDNIPTATLALPSIPSSSRRLPPPCWSPEETASLIDAYRDKWYSLRRGNLRANHWQEVADDIASHSPASPPKTAVQCRHKMEKLRKRYRAEIQRATAHGGVSRHVSSWAHFHKMHSMEKGPNPSPPSSSSSEEIEINHKNNNNIKRINDLNYNQGVFPNGVRIKIPGRVNPIPLPAPNPNNPNPRFANFASNGKVEMRKPQIVNDKGSGVGELVAAIHSLGEGFMRMEKVKMDMVRQVEEMRMEMELKRTEMILESEQRTIEAFVKAITERSSKRAKRNSVES</sequence>
<evidence type="ECO:0000256" key="1">
    <source>
        <dbReference type="SAM" id="MobiDB-lite"/>
    </source>
</evidence>
<dbReference type="PANTHER" id="PTHR31307">
    <property type="entry name" value="TRIHELIX TRANSCRIPTION FACTOR ASIL2"/>
    <property type="match status" value="1"/>
</dbReference>
<dbReference type="Proteomes" id="UP001632038">
    <property type="component" value="Unassembled WGS sequence"/>
</dbReference>
<dbReference type="InterPro" id="IPR044822">
    <property type="entry name" value="Myb_DNA-bind_4"/>
</dbReference>
<dbReference type="AlphaFoldDB" id="A0ABD3C4R7"/>